<gene>
    <name evidence="9" type="ordered locus">SpiGrapes_1550</name>
</gene>
<dbReference type="Proteomes" id="UP000005632">
    <property type="component" value="Chromosome"/>
</dbReference>
<evidence type="ECO:0000256" key="7">
    <source>
        <dbReference type="RuleBase" id="RU363032"/>
    </source>
</evidence>
<keyword evidence="2 7" id="KW-0813">Transport</keyword>
<keyword evidence="6 7" id="KW-0472">Membrane</keyword>
<dbReference type="PANTHER" id="PTHR30193">
    <property type="entry name" value="ABC TRANSPORTER PERMEASE PROTEIN"/>
    <property type="match status" value="1"/>
</dbReference>
<dbReference type="Pfam" id="PF00528">
    <property type="entry name" value="BPD_transp_1"/>
    <property type="match status" value="1"/>
</dbReference>
<keyword evidence="10" id="KW-1185">Reference proteome</keyword>
<protein>
    <submittedName>
        <fullName evidence="9">Permease component of ABC-type sugar transporter</fullName>
    </submittedName>
</protein>
<dbReference type="GO" id="GO:0005886">
    <property type="term" value="C:plasma membrane"/>
    <property type="evidence" value="ECO:0007669"/>
    <property type="project" value="UniProtKB-SubCell"/>
</dbReference>
<evidence type="ECO:0000256" key="4">
    <source>
        <dbReference type="ARBA" id="ARBA00022692"/>
    </source>
</evidence>
<dbReference type="PANTHER" id="PTHR30193:SF37">
    <property type="entry name" value="INNER MEMBRANE ABC TRANSPORTER PERMEASE PROTEIN YCJO"/>
    <property type="match status" value="1"/>
</dbReference>
<dbReference type="AlphaFoldDB" id="G8QVR8"/>
<dbReference type="SUPFAM" id="SSF161098">
    <property type="entry name" value="MetI-like"/>
    <property type="match status" value="1"/>
</dbReference>
<dbReference type="PROSITE" id="PS50928">
    <property type="entry name" value="ABC_TM1"/>
    <property type="match status" value="1"/>
</dbReference>
<dbReference type="Gene3D" id="1.10.3720.10">
    <property type="entry name" value="MetI-like"/>
    <property type="match status" value="1"/>
</dbReference>
<name>G8QVR8_SPHPG</name>
<keyword evidence="3" id="KW-1003">Cell membrane</keyword>
<dbReference type="KEGG" id="sgp:SpiGrapes_1550"/>
<dbReference type="InterPro" id="IPR051393">
    <property type="entry name" value="ABC_transporter_permease"/>
</dbReference>
<feature type="transmembrane region" description="Helical" evidence="7">
    <location>
        <begin position="157"/>
        <end position="178"/>
    </location>
</feature>
<comment type="subcellular location">
    <subcellularLocation>
        <location evidence="1 7">Cell membrane</location>
        <topology evidence="1 7">Multi-pass membrane protein</topology>
    </subcellularLocation>
</comment>
<feature type="transmembrane region" description="Helical" evidence="7">
    <location>
        <begin position="261"/>
        <end position="281"/>
    </location>
</feature>
<organism evidence="9 10">
    <name type="scientific">Sphaerochaeta pleomorpha (strain ATCC BAA-1885 / DSM 22778 / Grapes)</name>
    <dbReference type="NCBI Taxonomy" id="158190"/>
    <lineage>
        <taxon>Bacteria</taxon>
        <taxon>Pseudomonadati</taxon>
        <taxon>Spirochaetota</taxon>
        <taxon>Spirochaetia</taxon>
        <taxon>Spirochaetales</taxon>
        <taxon>Sphaerochaetaceae</taxon>
        <taxon>Sphaerochaeta</taxon>
    </lineage>
</organism>
<feature type="transmembrane region" description="Helical" evidence="7">
    <location>
        <begin position="77"/>
        <end position="96"/>
    </location>
</feature>
<dbReference type="InterPro" id="IPR000515">
    <property type="entry name" value="MetI-like"/>
</dbReference>
<evidence type="ECO:0000256" key="2">
    <source>
        <dbReference type="ARBA" id="ARBA00022448"/>
    </source>
</evidence>
<reference evidence="9 10" key="1">
    <citation type="submission" date="2011-11" db="EMBL/GenBank/DDBJ databases">
        <title>Complete sequence of Spirochaeta sp. grapes.</title>
        <authorList>
            <consortium name="US DOE Joint Genome Institute"/>
            <person name="Lucas S."/>
            <person name="Han J."/>
            <person name="Lapidus A."/>
            <person name="Cheng J.-F."/>
            <person name="Goodwin L."/>
            <person name="Pitluck S."/>
            <person name="Peters L."/>
            <person name="Ovchinnikova G."/>
            <person name="Munk A.C."/>
            <person name="Detter J.C."/>
            <person name="Han C."/>
            <person name="Tapia R."/>
            <person name="Land M."/>
            <person name="Hauser L."/>
            <person name="Kyrpides N."/>
            <person name="Ivanova N."/>
            <person name="Pagani I."/>
            <person name="Ritalahtilisa K."/>
            <person name="Loeffler F."/>
            <person name="Woyke T."/>
        </authorList>
    </citation>
    <scope>NUCLEOTIDE SEQUENCE [LARGE SCALE GENOMIC DNA]</scope>
    <source>
        <strain evidence="10">ATCC BAA-1885 / DSM 22778 / Grapes</strain>
    </source>
</reference>
<proteinExistence type="inferred from homology"/>
<feature type="transmembrane region" description="Helical" evidence="7">
    <location>
        <begin position="12"/>
        <end position="33"/>
    </location>
</feature>
<accession>G8QVR8</accession>
<comment type="similarity">
    <text evidence="7">Belongs to the binding-protein-dependent transport system permease family.</text>
</comment>
<sequence length="293" mass="32842">MKQTKISDKFIFGLFVFPALAFVLFATDIPFFMNLYYSFFDWNGIGKSITFVGFDNFINIFTGDTLFWKSGLFTLRFSVFYVIIVNIASLAVALALQQNKTTSNLGRALYYIPYIISLTAIGLIWKFILGPGFDSLYELTGIELFGMSWLGDPGNSFIVIVVMTVWQTLGFYMINYIAGLMSVPQELIEAATIDGANVLQRFRHVTLPMIMPAISICLLTSLTFAFKLFDIILVFTKGGPANSTVTVAYNIYKEAFTKSNYGMATSKSLIFVVFVLLVTLIQMKITKSKEVEA</sequence>
<evidence type="ECO:0000313" key="10">
    <source>
        <dbReference type="Proteomes" id="UP000005632"/>
    </source>
</evidence>
<evidence type="ECO:0000313" key="9">
    <source>
        <dbReference type="EMBL" id="AEV29360.1"/>
    </source>
</evidence>
<keyword evidence="4 7" id="KW-0812">Transmembrane</keyword>
<dbReference type="InterPro" id="IPR035906">
    <property type="entry name" value="MetI-like_sf"/>
</dbReference>
<dbReference type="EMBL" id="CP003155">
    <property type="protein sequence ID" value="AEV29360.1"/>
    <property type="molecule type" value="Genomic_DNA"/>
</dbReference>
<evidence type="ECO:0000256" key="1">
    <source>
        <dbReference type="ARBA" id="ARBA00004651"/>
    </source>
</evidence>
<evidence type="ECO:0000256" key="5">
    <source>
        <dbReference type="ARBA" id="ARBA00022989"/>
    </source>
</evidence>
<feature type="transmembrane region" description="Helical" evidence="7">
    <location>
        <begin position="210"/>
        <end position="235"/>
    </location>
</feature>
<dbReference type="CDD" id="cd06261">
    <property type="entry name" value="TM_PBP2"/>
    <property type="match status" value="1"/>
</dbReference>
<keyword evidence="5 7" id="KW-1133">Transmembrane helix</keyword>
<dbReference type="OrthoDB" id="9786413at2"/>
<evidence type="ECO:0000256" key="3">
    <source>
        <dbReference type="ARBA" id="ARBA00022475"/>
    </source>
</evidence>
<keyword evidence="9" id="KW-0762">Sugar transport</keyword>
<evidence type="ECO:0000259" key="8">
    <source>
        <dbReference type="PROSITE" id="PS50928"/>
    </source>
</evidence>
<dbReference type="HOGENOM" id="CLU_016047_0_0_12"/>
<feature type="domain" description="ABC transmembrane type-1" evidence="8">
    <location>
        <begin position="71"/>
        <end position="282"/>
    </location>
</feature>
<dbReference type="GO" id="GO:0055085">
    <property type="term" value="P:transmembrane transport"/>
    <property type="evidence" value="ECO:0007669"/>
    <property type="project" value="InterPro"/>
</dbReference>
<dbReference type="STRING" id="158190.SpiGrapes_1550"/>
<dbReference type="eggNOG" id="COG1175">
    <property type="taxonomic scope" value="Bacteria"/>
</dbReference>
<feature type="transmembrane region" description="Helical" evidence="7">
    <location>
        <begin position="108"/>
        <end position="128"/>
    </location>
</feature>
<evidence type="ECO:0000256" key="6">
    <source>
        <dbReference type="ARBA" id="ARBA00023136"/>
    </source>
</evidence>